<dbReference type="AlphaFoldDB" id="A0A8J5HXL4"/>
<dbReference type="Gene3D" id="3.30.559.10">
    <property type="entry name" value="Chloramphenicol acetyltransferase-like domain"/>
    <property type="match status" value="1"/>
</dbReference>
<organism evidence="5 6">
    <name type="scientific">Zingiber officinale</name>
    <name type="common">Ginger</name>
    <name type="synonym">Amomum zingiber</name>
    <dbReference type="NCBI Taxonomy" id="94328"/>
    <lineage>
        <taxon>Eukaryota</taxon>
        <taxon>Viridiplantae</taxon>
        <taxon>Streptophyta</taxon>
        <taxon>Embryophyta</taxon>
        <taxon>Tracheophyta</taxon>
        <taxon>Spermatophyta</taxon>
        <taxon>Magnoliopsida</taxon>
        <taxon>Liliopsida</taxon>
        <taxon>Zingiberales</taxon>
        <taxon>Zingiberaceae</taxon>
        <taxon>Zingiber</taxon>
    </lineage>
</organism>
<evidence type="ECO:0000256" key="1">
    <source>
        <dbReference type="ARBA" id="ARBA00009861"/>
    </source>
</evidence>
<sequence length="458" mass="49994">MDNLFMEYSSEDMLMSRVEDSFGDQEPIPIDPSQTAQMGHIRDDIASHMWNDYVEHHPRLTSAAIAASLGVQRLDRASGRDPEAQDRGRRSFSGIRVSDTFQLGRSLMFYPLNLPSLRKEHERLDPTSSGSAANHGSPGLGSRTGSSVLGWSKPSIPPTPPSVPEKDGSIKGQAQLGRSAITSDGHADFPSLRATLSSVPKHRGIEAEVEVKTGNVGAVQSAKRYLIYVHCFREALMKLIEQGHRSRCYCHRLLPSALRSPPRDFFCFALTEVLHVRFISKAPAFVSAHDFHLPLFKIPFVRGLLLLREANAELGGDGGRAQRVAGTGAVHVLPIRRRGHGQLPRRAGVLCNGHIADFAVAYVDVVLCNGHGVDFAVTYVDVELWELALGDPDDSVEGKLMPKKKAGVFCVQATGLKCGGLILACKFDHRVADAYSANMFLVFWLELATSATPPTSLP</sequence>
<evidence type="ECO:0000256" key="2">
    <source>
        <dbReference type="ARBA" id="ARBA00022679"/>
    </source>
</evidence>
<gene>
    <name evidence="5" type="ORF">ZIOFF_003353</name>
</gene>
<feature type="region of interest" description="Disordered" evidence="4">
    <location>
        <begin position="122"/>
        <end position="170"/>
    </location>
</feature>
<accession>A0A8J5HXL4</accession>
<evidence type="ECO:0000313" key="5">
    <source>
        <dbReference type="EMBL" id="KAG6538241.1"/>
    </source>
</evidence>
<dbReference type="Proteomes" id="UP000734854">
    <property type="component" value="Unassembled WGS sequence"/>
</dbReference>
<dbReference type="Pfam" id="PF02458">
    <property type="entry name" value="Transferase"/>
    <property type="match status" value="1"/>
</dbReference>
<evidence type="ECO:0000256" key="4">
    <source>
        <dbReference type="SAM" id="MobiDB-lite"/>
    </source>
</evidence>
<dbReference type="InterPro" id="IPR023213">
    <property type="entry name" value="CAT-like_dom_sf"/>
</dbReference>
<name>A0A8J5HXL4_ZINOF</name>
<dbReference type="PANTHER" id="PTHR31642">
    <property type="entry name" value="TRICHOTHECENE 3-O-ACETYLTRANSFERASE"/>
    <property type="match status" value="1"/>
</dbReference>
<keyword evidence="2" id="KW-0808">Transferase</keyword>
<evidence type="ECO:0000256" key="3">
    <source>
        <dbReference type="ARBA" id="ARBA00023315"/>
    </source>
</evidence>
<comment type="caution">
    <text evidence="5">The sequence shown here is derived from an EMBL/GenBank/DDBJ whole genome shotgun (WGS) entry which is preliminary data.</text>
</comment>
<evidence type="ECO:0000313" key="6">
    <source>
        <dbReference type="Proteomes" id="UP000734854"/>
    </source>
</evidence>
<keyword evidence="6" id="KW-1185">Reference proteome</keyword>
<dbReference type="InterPro" id="IPR050317">
    <property type="entry name" value="Plant_Fungal_Acyltransferase"/>
</dbReference>
<dbReference type="EMBL" id="JACMSC010000001">
    <property type="protein sequence ID" value="KAG6538241.1"/>
    <property type="molecule type" value="Genomic_DNA"/>
</dbReference>
<dbReference type="GO" id="GO:0016747">
    <property type="term" value="F:acyltransferase activity, transferring groups other than amino-acyl groups"/>
    <property type="evidence" value="ECO:0007669"/>
    <property type="project" value="TreeGrafter"/>
</dbReference>
<comment type="similarity">
    <text evidence="1">Belongs to the plant acyltransferase family.</text>
</comment>
<protein>
    <submittedName>
        <fullName evidence="5">Uncharacterized protein</fullName>
    </submittedName>
</protein>
<proteinExistence type="inferred from homology"/>
<keyword evidence="3" id="KW-0012">Acyltransferase</keyword>
<reference evidence="5 6" key="1">
    <citation type="submission" date="2020-08" db="EMBL/GenBank/DDBJ databases">
        <title>Plant Genome Project.</title>
        <authorList>
            <person name="Zhang R.-G."/>
        </authorList>
    </citation>
    <scope>NUCLEOTIDE SEQUENCE [LARGE SCALE GENOMIC DNA]</scope>
    <source>
        <tissue evidence="5">Rhizome</tissue>
    </source>
</reference>
<dbReference type="PANTHER" id="PTHR31642:SF266">
    <property type="entry name" value="HXXXD-TYPE ACYL-TRANSFERASE FAMILY PROTEIN"/>
    <property type="match status" value="1"/>
</dbReference>